<protein>
    <submittedName>
        <fullName evidence="5">ABC transporter C family member 8-like protein isoform X1</fullName>
    </submittedName>
</protein>
<dbReference type="Pfam" id="PF00005">
    <property type="entry name" value="ABC_tran"/>
    <property type="match status" value="1"/>
</dbReference>
<keyword evidence="3" id="KW-1133">Transmembrane helix</keyword>
<dbReference type="Proteomes" id="UP001151760">
    <property type="component" value="Unassembled WGS sequence"/>
</dbReference>
<dbReference type="Gene3D" id="3.40.50.300">
    <property type="entry name" value="P-loop containing nucleotide triphosphate hydrolases"/>
    <property type="match status" value="1"/>
</dbReference>
<dbReference type="PANTHER" id="PTHR24223:SF430">
    <property type="entry name" value="ABC-TYPE XENOBIOTIC TRANSPORTER"/>
    <property type="match status" value="1"/>
</dbReference>
<keyword evidence="1" id="KW-0547">Nucleotide-binding</keyword>
<evidence type="ECO:0000313" key="6">
    <source>
        <dbReference type="Proteomes" id="UP001151760"/>
    </source>
</evidence>
<evidence type="ECO:0000313" key="5">
    <source>
        <dbReference type="EMBL" id="GJT23896.1"/>
    </source>
</evidence>
<evidence type="ECO:0000256" key="1">
    <source>
        <dbReference type="ARBA" id="ARBA00022741"/>
    </source>
</evidence>
<evidence type="ECO:0000256" key="3">
    <source>
        <dbReference type="SAM" id="Phobius"/>
    </source>
</evidence>
<gene>
    <name evidence="5" type="ORF">Tco_0893833</name>
</gene>
<dbReference type="SUPFAM" id="SSF52540">
    <property type="entry name" value="P-loop containing nucleoside triphosphate hydrolases"/>
    <property type="match status" value="1"/>
</dbReference>
<feature type="domain" description="ABC transporter" evidence="4">
    <location>
        <begin position="64"/>
        <end position="212"/>
    </location>
</feature>
<sequence length="240" mass="27415">MFDIFQNIHILFQYGVLVFSGYGVLILFPLWSFGECRHRYAVSSLMDAAYWLSEQYRPNAPLVLKGITCTFKEGTRVGIIGRTWSGKTTLITTLFRLVEPDSGKILIDRLNICSIGLKDLRMKISVIPQEPILFRGSIQTNLDPLKLHSDDEIWMALKKCQLKSMIRSLPNLLDSSVSDEGENWSAGQRQLFCLVRVLLRRNKYLELDEATASIDSATYAILQKNHKGRVLELHCYNCHS</sequence>
<comment type="caution">
    <text evidence="5">The sequence shown here is derived from an EMBL/GenBank/DDBJ whole genome shotgun (WGS) entry which is preliminary data.</text>
</comment>
<dbReference type="InterPro" id="IPR027417">
    <property type="entry name" value="P-loop_NTPase"/>
</dbReference>
<keyword evidence="6" id="KW-1185">Reference proteome</keyword>
<keyword evidence="3" id="KW-0812">Transmembrane</keyword>
<dbReference type="PANTHER" id="PTHR24223">
    <property type="entry name" value="ATP-BINDING CASSETTE SUB-FAMILY C"/>
    <property type="match status" value="1"/>
</dbReference>
<keyword evidence="3" id="KW-0472">Membrane</keyword>
<dbReference type="InterPro" id="IPR003439">
    <property type="entry name" value="ABC_transporter-like_ATP-bd"/>
</dbReference>
<reference evidence="5" key="2">
    <citation type="submission" date="2022-01" db="EMBL/GenBank/DDBJ databases">
        <authorList>
            <person name="Yamashiro T."/>
            <person name="Shiraishi A."/>
            <person name="Satake H."/>
            <person name="Nakayama K."/>
        </authorList>
    </citation>
    <scope>NUCLEOTIDE SEQUENCE</scope>
</reference>
<dbReference type="InterPro" id="IPR050173">
    <property type="entry name" value="ABC_transporter_C-like"/>
</dbReference>
<organism evidence="5 6">
    <name type="scientific">Tanacetum coccineum</name>
    <dbReference type="NCBI Taxonomy" id="301880"/>
    <lineage>
        <taxon>Eukaryota</taxon>
        <taxon>Viridiplantae</taxon>
        <taxon>Streptophyta</taxon>
        <taxon>Embryophyta</taxon>
        <taxon>Tracheophyta</taxon>
        <taxon>Spermatophyta</taxon>
        <taxon>Magnoliopsida</taxon>
        <taxon>eudicotyledons</taxon>
        <taxon>Gunneridae</taxon>
        <taxon>Pentapetalae</taxon>
        <taxon>asterids</taxon>
        <taxon>campanulids</taxon>
        <taxon>Asterales</taxon>
        <taxon>Asteraceae</taxon>
        <taxon>Asteroideae</taxon>
        <taxon>Anthemideae</taxon>
        <taxon>Anthemidinae</taxon>
        <taxon>Tanacetum</taxon>
    </lineage>
</organism>
<accession>A0ABQ5CD82</accession>
<reference evidence="5" key="1">
    <citation type="journal article" date="2022" name="Int. J. Mol. Sci.">
        <title>Draft Genome of Tanacetum Coccineum: Genomic Comparison of Closely Related Tanacetum-Family Plants.</title>
        <authorList>
            <person name="Yamashiro T."/>
            <person name="Shiraishi A."/>
            <person name="Nakayama K."/>
            <person name="Satake H."/>
        </authorList>
    </citation>
    <scope>NUCLEOTIDE SEQUENCE</scope>
</reference>
<dbReference type="EMBL" id="BQNB010014091">
    <property type="protein sequence ID" value="GJT23896.1"/>
    <property type="molecule type" value="Genomic_DNA"/>
</dbReference>
<keyword evidence="2" id="KW-0067">ATP-binding</keyword>
<evidence type="ECO:0000259" key="4">
    <source>
        <dbReference type="Pfam" id="PF00005"/>
    </source>
</evidence>
<feature type="transmembrane region" description="Helical" evidence="3">
    <location>
        <begin position="12"/>
        <end position="31"/>
    </location>
</feature>
<proteinExistence type="predicted"/>
<evidence type="ECO:0000256" key="2">
    <source>
        <dbReference type="ARBA" id="ARBA00022840"/>
    </source>
</evidence>
<name>A0ABQ5CD82_9ASTR</name>